<accession>A0A3G9INE1</accession>
<protein>
    <submittedName>
        <fullName evidence="1">Uncharacterized protein</fullName>
    </submittedName>
</protein>
<gene>
    <name evidence="1" type="ORF">Back11_11710</name>
</gene>
<dbReference type="EMBL" id="AP019308">
    <property type="protein sequence ID" value="BBH19826.1"/>
    <property type="molecule type" value="Genomic_DNA"/>
</dbReference>
<sequence length="142" mass="16044">MSVTVIGVRDAVIGTLAGAYPAMTIYGEEIKQGLIEPCFFVLDFPVSHSRIMGRRYKRVHAFDVHYFPSTDQPNEEAHTVAERLYEVLEYIPNGSEQMRGTGMHHEIIDGVLHFFFGIDLYIIKQITPLPSMGKLGMEVRGK</sequence>
<name>A0A3G9INE1_9BACL</name>
<dbReference type="OrthoDB" id="2063617at2"/>
<proteinExistence type="predicted"/>
<evidence type="ECO:0000313" key="1">
    <source>
        <dbReference type="EMBL" id="BBH19826.1"/>
    </source>
</evidence>
<dbReference type="AlphaFoldDB" id="A0A3G9INE1"/>
<dbReference type="KEGG" id="pbk:Back11_11710"/>
<dbReference type="InterPro" id="IPR049254">
    <property type="entry name" value="Phage_tail_terminator"/>
</dbReference>
<keyword evidence="2" id="KW-1185">Reference proteome</keyword>
<dbReference type="RefSeq" id="WP_125654450.1">
    <property type="nucleotide sequence ID" value="NZ_AP019308.1"/>
</dbReference>
<dbReference type="Pfam" id="PF20765">
    <property type="entry name" value="Phage_tail_terminator_8"/>
    <property type="match status" value="1"/>
</dbReference>
<evidence type="ECO:0000313" key="2">
    <source>
        <dbReference type="Proteomes" id="UP000275368"/>
    </source>
</evidence>
<reference evidence="1 2" key="1">
    <citation type="submission" date="2018-11" db="EMBL/GenBank/DDBJ databases">
        <title>Complete genome sequence of Paenibacillus baekrokdamisoli strain KCTC 33723.</title>
        <authorList>
            <person name="Kang S.W."/>
            <person name="Lee K.C."/>
            <person name="Kim K.K."/>
            <person name="Kim J.S."/>
            <person name="Kim D.S."/>
            <person name="Ko S.H."/>
            <person name="Yang S.H."/>
            <person name="Lee J.S."/>
        </authorList>
    </citation>
    <scope>NUCLEOTIDE SEQUENCE [LARGE SCALE GENOMIC DNA]</scope>
    <source>
        <strain evidence="1 2">KCTC 33723</strain>
    </source>
</reference>
<dbReference type="Proteomes" id="UP000275368">
    <property type="component" value="Chromosome"/>
</dbReference>
<organism evidence="1 2">
    <name type="scientific">Paenibacillus baekrokdamisoli</name>
    <dbReference type="NCBI Taxonomy" id="1712516"/>
    <lineage>
        <taxon>Bacteria</taxon>
        <taxon>Bacillati</taxon>
        <taxon>Bacillota</taxon>
        <taxon>Bacilli</taxon>
        <taxon>Bacillales</taxon>
        <taxon>Paenibacillaceae</taxon>
        <taxon>Paenibacillus</taxon>
    </lineage>
</organism>